<proteinExistence type="predicted"/>
<keyword evidence="2" id="KW-1185">Reference proteome</keyword>
<dbReference type="STRING" id="105696.A0A1Y2LJW8"/>
<protein>
    <recommendedName>
        <fullName evidence="3">Heterokaryon incompatibility domain-containing protein</fullName>
    </recommendedName>
</protein>
<dbReference type="AlphaFoldDB" id="A0A1Y2LJW8"/>
<organism evidence="1 2">
    <name type="scientific">Epicoccum nigrum</name>
    <name type="common">Soil fungus</name>
    <name type="synonym">Epicoccum purpurascens</name>
    <dbReference type="NCBI Taxonomy" id="105696"/>
    <lineage>
        <taxon>Eukaryota</taxon>
        <taxon>Fungi</taxon>
        <taxon>Dikarya</taxon>
        <taxon>Ascomycota</taxon>
        <taxon>Pezizomycotina</taxon>
        <taxon>Dothideomycetes</taxon>
        <taxon>Pleosporomycetidae</taxon>
        <taxon>Pleosporales</taxon>
        <taxon>Pleosporineae</taxon>
        <taxon>Didymellaceae</taxon>
        <taxon>Epicoccum</taxon>
    </lineage>
</organism>
<reference evidence="1 2" key="1">
    <citation type="journal article" date="2017" name="Genome Announc.">
        <title>Genome sequence of the saprophytic ascomycete Epicoccum nigrum ICMP 19927 strain isolated from New Zealand.</title>
        <authorList>
            <person name="Fokin M."/>
            <person name="Fleetwood D."/>
            <person name="Weir B.S."/>
            <person name="Villas-Boas S.G."/>
        </authorList>
    </citation>
    <scope>NUCLEOTIDE SEQUENCE [LARGE SCALE GENOMIC DNA]</scope>
    <source>
        <strain evidence="1 2">ICMP 19927</strain>
    </source>
</reference>
<dbReference type="EMBL" id="KZ107860">
    <property type="protein sequence ID" value="OSS43899.1"/>
    <property type="molecule type" value="Genomic_DNA"/>
</dbReference>
<dbReference type="PANTHER" id="PTHR33112:SF13">
    <property type="entry name" value="HETEROKARYON INCOMPATIBILITY DOMAIN-CONTAINING PROTEIN"/>
    <property type="match status" value="1"/>
</dbReference>
<dbReference type="InParanoid" id="A0A1Y2LJW8"/>
<sequence>MADTYRYAYLTIAATASNSSGEGCFRKVSTGSIARPLRRTPGVVVRERRWPDLSAQMLPSYEILDYPLLQRAWVYQERRMSPRMIHFTNSQLVWECQRFIQGEDGATINKEKSTAVCGDGKSTSNIFDWQTTVEEYSCLHLSFEEDRLPAISAIVQAEMRIRKDDVYMAGMWKNMLLEDLLWCRPEGSPFIRRDYFRPERTSPSWSWSSVMGPVRFGKIGPSRLDGVRITETSYIAKGVPHMGDCSEASIKLKAPFTEAAFQHLRSDFVSMRELIAKRDSSYPPSKIIVCGNYADYNFLGFQNQYLDSQQYAFVFVSLKGGQCSGLTLRRISDTEYERIGLCVCYMESDGDASIQERDLRSYLDSLPVREVKII</sequence>
<evidence type="ECO:0008006" key="3">
    <source>
        <dbReference type="Google" id="ProtNLM"/>
    </source>
</evidence>
<dbReference type="PANTHER" id="PTHR33112">
    <property type="entry name" value="DOMAIN PROTEIN, PUTATIVE-RELATED"/>
    <property type="match status" value="1"/>
</dbReference>
<accession>A0A1Y2LJW8</accession>
<dbReference type="Proteomes" id="UP000193240">
    <property type="component" value="Unassembled WGS sequence"/>
</dbReference>
<gene>
    <name evidence="1" type="ORF">B5807_11397</name>
</gene>
<name>A0A1Y2LJW8_EPING</name>
<evidence type="ECO:0000313" key="1">
    <source>
        <dbReference type="EMBL" id="OSS43899.1"/>
    </source>
</evidence>
<evidence type="ECO:0000313" key="2">
    <source>
        <dbReference type="Proteomes" id="UP000193240"/>
    </source>
</evidence>